<feature type="non-terminal residue" evidence="10">
    <location>
        <position position="142"/>
    </location>
</feature>
<evidence type="ECO:0000256" key="1">
    <source>
        <dbReference type="ARBA" id="ARBA00004138"/>
    </source>
</evidence>
<evidence type="ECO:0000256" key="7">
    <source>
        <dbReference type="ARBA" id="ARBA00023212"/>
    </source>
</evidence>
<evidence type="ECO:0000313" key="11">
    <source>
        <dbReference type="Proteomes" id="UP000321570"/>
    </source>
</evidence>
<evidence type="ECO:0000256" key="9">
    <source>
        <dbReference type="SAM" id="Coils"/>
    </source>
</evidence>
<feature type="coiled-coil region" evidence="9">
    <location>
        <begin position="9"/>
        <end position="47"/>
    </location>
</feature>
<dbReference type="AlphaFoldDB" id="A0A564Z865"/>
<sequence>MTPEEKNIYVNYLRACKELEEEREKYRKSLESEVKKNETAIEETKSLIDEEIANLFKSYIKYEVALRMEELQVWKLKASVLQARELNDEEEFYNQTKIDLAQRIEKFRNIIQHAQNLIEGLQEKLELINVENNMLERNFRRD</sequence>
<dbReference type="Pfam" id="PF25828">
    <property type="entry name" value="CC_Cfap43"/>
    <property type="match status" value="1"/>
</dbReference>
<name>A0A564Z865_HYMDI</name>
<keyword evidence="5" id="KW-0677">Repeat</keyword>
<organism evidence="10 11">
    <name type="scientific">Hymenolepis diminuta</name>
    <name type="common">Rat tapeworm</name>
    <dbReference type="NCBI Taxonomy" id="6216"/>
    <lineage>
        <taxon>Eukaryota</taxon>
        <taxon>Metazoa</taxon>
        <taxon>Spiralia</taxon>
        <taxon>Lophotrochozoa</taxon>
        <taxon>Platyhelminthes</taxon>
        <taxon>Cestoda</taxon>
        <taxon>Eucestoda</taxon>
        <taxon>Cyclophyllidea</taxon>
        <taxon>Hymenolepididae</taxon>
        <taxon>Hymenolepis</taxon>
    </lineage>
</organism>
<evidence type="ECO:0000256" key="6">
    <source>
        <dbReference type="ARBA" id="ARBA00023054"/>
    </source>
</evidence>
<accession>A0A564Z865</accession>
<comment type="subcellular location">
    <subcellularLocation>
        <location evidence="1">Cell projection</location>
        <location evidence="1">Cilium</location>
    </subcellularLocation>
    <subcellularLocation>
        <location evidence="2">Cytoplasm</location>
        <location evidence="2">Cytoskeleton</location>
    </subcellularLocation>
</comment>
<dbReference type="PANTHER" id="PTHR14885">
    <property type="entry name" value="CILIA- AND FLAGELLA-ASSOCIATED PROTEIN 43-RELATED"/>
    <property type="match status" value="1"/>
</dbReference>
<proteinExistence type="predicted"/>
<evidence type="ECO:0000313" key="10">
    <source>
        <dbReference type="EMBL" id="VUZ55707.1"/>
    </source>
</evidence>
<keyword evidence="6 9" id="KW-0175">Coiled coil</keyword>
<dbReference type="Proteomes" id="UP000321570">
    <property type="component" value="Unassembled WGS sequence"/>
</dbReference>
<dbReference type="GO" id="GO:0060271">
    <property type="term" value="P:cilium assembly"/>
    <property type="evidence" value="ECO:0007669"/>
    <property type="project" value="TreeGrafter"/>
</dbReference>
<evidence type="ECO:0000256" key="8">
    <source>
        <dbReference type="ARBA" id="ARBA00023273"/>
    </source>
</evidence>
<dbReference type="GO" id="GO:0005930">
    <property type="term" value="C:axoneme"/>
    <property type="evidence" value="ECO:0007669"/>
    <property type="project" value="TreeGrafter"/>
</dbReference>
<dbReference type="EMBL" id="CABIJS010000697">
    <property type="protein sequence ID" value="VUZ55707.1"/>
    <property type="molecule type" value="Genomic_DNA"/>
</dbReference>
<gene>
    <name evidence="10" type="ORF">WMSIL1_LOCUS13516</name>
</gene>
<evidence type="ECO:0000256" key="5">
    <source>
        <dbReference type="ARBA" id="ARBA00022737"/>
    </source>
</evidence>
<dbReference type="PANTHER" id="PTHR14885:SF1">
    <property type="entry name" value="CILIA- AND FLAGELLA-ASSOCIATED PROTEIN 43"/>
    <property type="match status" value="1"/>
</dbReference>
<keyword evidence="8" id="KW-0966">Cell projection</keyword>
<reference evidence="10 11" key="1">
    <citation type="submission" date="2019-07" db="EMBL/GenBank/DDBJ databases">
        <authorList>
            <person name="Jastrzebski P J."/>
            <person name="Paukszto L."/>
            <person name="Jastrzebski P J."/>
        </authorList>
    </citation>
    <scope>NUCLEOTIDE SEQUENCE [LARGE SCALE GENOMIC DNA]</scope>
    <source>
        <strain evidence="10 11">WMS-il1</strain>
    </source>
</reference>
<evidence type="ECO:0000256" key="4">
    <source>
        <dbReference type="ARBA" id="ARBA00022574"/>
    </source>
</evidence>
<keyword evidence="4" id="KW-0853">WD repeat</keyword>
<evidence type="ECO:0000256" key="3">
    <source>
        <dbReference type="ARBA" id="ARBA00022490"/>
    </source>
</evidence>
<keyword evidence="3" id="KW-0963">Cytoplasm</keyword>
<evidence type="ECO:0000256" key="2">
    <source>
        <dbReference type="ARBA" id="ARBA00004245"/>
    </source>
</evidence>
<feature type="coiled-coil region" evidence="9">
    <location>
        <begin position="104"/>
        <end position="138"/>
    </location>
</feature>
<protein>
    <submittedName>
        <fullName evidence="10">Uncharacterized protein</fullName>
    </submittedName>
</protein>
<keyword evidence="11" id="KW-1185">Reference proteome</keyword>
<keyword evidence="7" id="KW-0206">Cytoskeleton</keyword>